<evidence type="ECO:0000313" key="2">
    <source>
        <dbReference type="Proteomes" id="UP000309215"/>
    </source>
</evidence>
<dbReference type="Proteomes" id="UP000309215">
    <property type="component" value="Unassembled WGS sequence"/>
</dbReference>
<dbReference type="AlphaFoldDB" id="A0A4U1IL18"/>
<organism evidence="1 2">
    <name type="scientific">Polyangium fumosum</name>
    <dbReference type="NCBI Taxonomy" id="889272"/>
    <lineage>
        <taxon>Bacteria</taxon>
        <taxon>Pseudomonadati</taxon>
        <taxon>Myxococcota</taxon>
        <taxon>Polyangia</taxon>
        <taxon>Polyangiales</taxon>
        <taxon>Polyangiaceae</taxon>
        <taxon>Polyangium</taxon>
    </lineage>
</organism>
<keyword evidence="2" id="KW-1185">Reference proteome</keyword>
<comment type="caution">
    <text evidence="1">The sequence shown here is derived from an EMBL/GenBank/DDBJ whole genome shotgun (WGS) entry which is preliminary data.</text>
</comment>
<dbReference type="RefSeq" id="WP_136935893.1">
    <property type="nucleotide sequence ID" value="NZ_SSMQ01000105.1"/>
</dbReference>
<dbReference type="EMBL" id="SSMQ01000105">
    <property type="protein sequence ID" value="TKC94678.1"/>
    <property type="molecule type" value="Genomic_DNA"/>
</dbReference>
<proteinExistence type="predicted"/>
<accession>A0A4U1IL18</accession>
<name>A0A4U1IL18_9BACT</name>
<protein>
    <submittedName>
        <fullName evidence="1">Uncharacterized protein</fullName>
    </submittedName>
</protein>
<gene>
    <name evidence="1" type="ORF">E8A74_47890</name>
</gene>
<sequence>MQERVERMVTAVLHEIERGLALVRVPARELPGAQQVERFRSSLRPTQVVCTFEWPIAEKERAELGPFLWVKMSIEIDASGVPRLQGVTAEAPHASV</sequence>
<evidence type="ECO:0000313" key="1">
    <source>
        <dbReference type="EMBL" id="TKC94678.1"/>
    </source>
</evidence>
<reference evidence="1 2" key="1">
    <citation type="submission" date="2019-04" db="EMBL/GenBank/DDBJ databases">
        <authorList>
            <person name="Li Y."/>
            <person name="Wang J."/>
        </authorList>
    </citation>
    <scope>NUCLEOTIDE SEQUENCE [LARGE SCALE GENOMIC DNA]</scope>
    <source>
        <strain evidence="1 2">DSM 14668</strain>
    </source>
</reference>